<comment type="caution">
    <text evidence="6">The sequence shown here is derived from an EMBL/GenBank/DDBJ whole genome shotgun (WGS) entry which is preliminary data.</text>
</comment>
<dbReference type="InterPro" id="IPR020892">
    <property type="entry name" value="Cyclophilin-type_PPIase_CS"/>
</dbReference>
<dbReference type="InterPro" id="IPR002130">
    <property type="entry name" value="Cyclophilin-type_PPIase_dom"/>
</dbReference>
<evidence type="ECO:0000313" key="6">
    <source>
        <dbReference type="EMBL" id="CAL7950483.1"/>
    </source>
</evidence>
<sequence>MKLETSENTENSNPNHKVMKILLITACLVALVATLENDKLTVTDQVYFDVMIDDHPVGRIVIGLFGDVVPKTVQNFITLSTTGVAGKTYKGTRFHRVIRKFMIQGGDIEHGNGTGSISIYGKYFDDENFDIGHNAPMYVSMANSGKNTNGCQFFITTIPTPWLDGKHTVFGKVIDGEDVVFKIELTRTDADDVPIKRAVIFDCGVIPTSRPFKVDDNVYNIWAWIKATSVPLGFSFVILTLLHHMMKKLDVSV</sequence>
<evidence type="ECO:0000256" key="3">
    <source>
        <dbReference type="RuleBase" id="RU363019"/>
    </source>
</evidence>
<feature type="domain" description="PPIase cyclophilin-type" evidence="5">
    <location>
        <begin position="47"/>
        <end position="205"/>
    </location>
</feature>
<keyword evidence="4" id="KW-1133">Transmembrane helix</keyword>
<proteinExistence type="inferred from homology"/>
<comment type="similarity">
    <text evidence="3">Belongs to the cyclophilin-type PPIase family.</text>
</comment>
<name>A0ABP1PD64_XYLVO</name>
<dbReference type="EMBL" id="CAXAJV020001300">
    <property type="protein sequence ID" value="CAL7950483.1"/>
    <property type="molecule type" value="Genomic_DNA"/>
</dbReference>
<dbReference type="PANTHER" id="PTHR11071:SF478">
    <property type="entry name" value="PEPTIDYL-PROLYL CIS-TRANS ISOMERASE, RHODOPSIN-SPECIFIC ISOZYME"/>
    <property type="match status" value="1"/>
</dbReference>
<keyword evidence="4" id="KW-0472">Membrane</keyword>
<reference evidence="6 7" key="1">
    <citation type="submission" date="2024-08" db="EMBL/GenBank/DDBJ databases">
        <authorList>
            <person name="Will J Nash"/>
            <person name="Angela Man"/>
            <person name="Seanna McTaggart"/>
            <person name="Kendall Baker"/>
            <person name="Tom Barker"/>
            <person name="Leah Catchpole"/>
            <person name="Alex Durrant"/>
            <person name="Karim Gharbi"/>
            <person name="Naomi Irish"/>
            <person name="Gemy Kaithakottil"/>
            <person name="Debby Ku"/>
            <person name="Aaliyah Providence"/>
            <person name="Felix Shaw"/>
            <person name="David Swarbreck"/>
            <person name="Chris Watkins"/>
            <person name="Ann M. McCartney"/>
            <person name="Giulio Formenti"/>
            <person name="Alice Mouton"/>
            <person name="Noel Vella"/>
            <person name="Bjorn M von Reumont"/>
            <person name="Adriana Vella"/>
            <person name="Wilfried Haerty"/>
        </authorList>
    </citation>
    <scope>NUCLEOTIDE SEQUENCE [LARGE SCALE GENOMIC DNA]</scope>
</reference>
<keyword evidence="1 3" id="KW-0697">Rotamase</keyword>
<dbReference type="PROSITE" id="PS00170">
    <property type="entry name" value="CSA_PPIASE_1"/>
    <property type="match status" value="1"/>
</dbReference>
<feature type="transmembrane region" description="Helical" evidence="4">
    <location>
        <begin position="221"/>
        <end position="242"/>
    </location>
</feature>
<dbReference type="EC" id="5.2.1.8" evidence="3"/>
<keyword evidence="2 3" id="KW-0413">Isomerase</keyword>
<accession>A0ABP1PD64</accession>
<keyword evidence="4" id="KW-0812">Transmembrane</keyword>
<comment type="function">
    <text evidence="3">PPIases accelerate the folding of proteins. It catalyzes the cis-trans isomerization of proline imidic peptide bonds in oligopeptides.</text>
</comment>
<evidence type="ECO:0000313" key="7">
    <source>
        <dbReference type="Proteomes" id="UP001642520"/>
    </source>
</evidence>
<evidence type="ECO:0000259" key="5">
    <source>
        <dbReference type="PROSITE" id="PS50072"/>
    </source>
</evidence>
<dbReference type="PANTHER" id="PTHR11071">
    <property type="entry name" value="PEPTIDYL-PROLYL CIS-TRANS ISOMERASE"/>
    <property type="match status" value="1"/>
</dbReference>
<organism evidence="6 7">
    <name type="scientific">Xylocopa violacea</name>
    <name type="common">Violet carpenter bee</name>
    <name type="synonym">Apis violacea</name>
    <dbReference type="NCBI Taxonomy" id="135666"/>
    <lineage>
        <taxon>Eukaryota</taxon>
        <taxon>Metazoa</taxon>
        <taxon>Ecdysozoa</taxon>
        <taxon>Arthropoda</taxon>
        <taxon>Hexapoda</taxon>
        <taxon>Insecta</taxon>
        <taxon>Pterygota</taxon>
        <taxon>Neoptera</taxon>
        <taxon>Endopterygota</taxon>
        <taxon>Hymenoptera</taxon>
        <taxon>Apocrita</taxon>
        <taxon>Aculeata</taxon>
        <taxon>Apoidea</taxon>
        <taxon>Anthophila</taxon>
        <taxon>Apidae</taxon>
        <taxon>Xylocopa</taxon>
        <taxon>Xylocopa</taxon>
    </lineage>
</organism>
<evidence type="ECO:0000256" key="1">
    <source>
        <dbReference type="ARBA" id="ARBA00023110"/>
    </source>
</evidence>
<dbReference type="Gene3D" id="2.40.100.10">
    <property type="entry name" value="Cyclophilin-like"/>
    <property type="match status" value="1"/>
</dbReference>
<dbReference type="SUPFAM" id="SSF50891">
    <property type="entry name" value="Cyclophilin-like"/>
    <property type="match status" value="1"/>
</dbReference>
<comment type="catalytic activity">
    <reaction evidence="3">
        <text>[protein]-peptidylproline (omega=180) = [protein]-peptidylproline (omega=0)</text>
        <dbReference type="Rhea" id="RHEA:16237"/>
        <dbReference type="Rhea" id="RHEA-COMP:10747"/>
        <dbReference type="Rhea" id="RHEA-COMP:10748"/>
        <dbReference type="ChEBI" id="CHEBI:83833"/>
        <dbReference type="ChEBI" id="CHEBI:83834"/>
        <dbReference type="EC" id="5.2.1.8"/>
    </reaction>
</comment>
<dbReference type="Pfam" id="PF00160">
    <property type="entry name" value="Pro_isomerase"/>
    <property type="match status" value="1"/>
</dbReference>
<dbReference type="Proteomes" id="UP001642520">
    <property type="component" value="Unassembled WGS sequence"/>
</dbReference>
<dbReference type="PROSITE" id="PS50072">
    <property type="entry name" value="CSA_PPIASE_2"/>
    <property type="match status" value="1"/>
</dbReference>
<gene>
    <name evidence="6" type="ORF">XYLVIOL_LOCUS9981</name>
</gene>
<dbReference type="InterPro" id="IPR029000">
    <property type="entry name" value="Cyclophilin-like_dom_sf"/>
</dbReference>
<protein>
    <recommendedName>
        <fullName evidence="3">Peptidyl-prolyl cis-trans isomerase</fullName>
        <shortName evidence="3">PPIase</shortName>
        <ecNumber evidence="3">5.2.1.8</ecNumber>
    </recommendedName>
</protein>
<evidence type="ECO:0000256" key="4">
    <source>
        <dbReference type="SAM" id="Phobius"/>
    </source>
</evidence>
<keyword evidence="7" id="KW-1185">Reference proteome</keyword>
<evidence type="ECO:0000256" key="2">
    <source>
        <dbReference type="ARBA" id="ARBA00023235"/>
    </source>
</evidence>
<dbReference type="PRINTS" id="PR00153">
    <property type="entry name" value="CSAPPISMRASE"/>
</dbReference>